<sequence>MKEQDVNQSNYKRHDEGDPKTIKLISTVERRVVSREGYSEYGDFWLHPEVEEEEEFKSKTRDLVNWLARQDLPEVGNFYADSDMRRLNLIKYFSALFWIKPDWMFIGEAPGVHGCVKTGIPFTSERLIQERRLERHFPGTRFVVEGNKSEASATVVWGAVDRLSKPPVMWNAFPLHPRNKNGGNRTPTSAELEMGAYALSTVMDLFPGIKVISVGKKAEKICKKNGVRTAGHLIHPSFHAKEFREQFETYFFN</sequence>
<protein>
    <recommendedName>
        <fullName evidence="1">Uracil-DNA glycosylase-like domain-containing protein</fullName>
    </recommendedName>
</protein>
<dbReference type="AlphaFoldDB" id="A0A5D0CN44"/>
<keyword evidence="3" id="KW-1185">Reference proteome</keyword>
<dbReference type="InterPro" id="IPR036895">
    <property type="entry name" value="Uracil-DNA_glycosylase-like_sf"/>
</dbReference>
<gene>
    <name evidence="2" type="ORF">FRY98_22775</name>
</gene>
<dbReference type="Pfam" id="PF03167">
    <property type="entry name" value="UDG"/>
    <property type="match status" value="1"/>
</dbReference>
<name>A0A5D0CN44_9BACL</name>
<proteinExistence type="predicted"/>
<dbReference type="Proteomes" id="UP000325218">
    <property type="component" value="Unassembled WGS sequence"/>
</dbReference>
<evidence type="ECO:0000259" key="1">
    <source>
        <dbReference type="Pfam" id="PF03167"/>
    </source>
</evidence>
<feature type="domain" description="Uracil-DNA glycosylase-like" evidence="1">
    <location>
        <begin position="100"/>
        <end position="240"/>
    </location>
</feature>
<dbReference type="CDD" id="cd10035">
    <property type="entry name" value="UDG_like"/>
    <property type="match status" value="1"/>
</dbReference>
<comment type="caution">
    <text evidence="2">The sequence shown here is derived from an EMBL/GenBank/DDBJ whole genome shotgun (WGS) entry which is preliminary data.</text>
</comment>
<dbReference type="RefSeq" id="WP_148456449.1">
    <property type="nucleotide sequence ID" value="NZ_VSDO01000005.1"/>
</dbReference>
<evidence type="ECO:0000313" key="3">
    <source>
        <dbReference type="Proteomes" id="UP000325218"/>
    </source>
</evidence>
<dbReference type="SUPFAM" id="SSF52141">
    <property type="entry name" value="Uracil-DNA glycosylase-like"/>
    <property type="match status" value="1"/>
</dbReference>
<dbReference type="EMBL" id="VSDO01000005">
    <property type="protein sequence ID" value="TYA10624.1"/>
    <property type="molecule type" value="Genomic_DNA"/>
</dbReference>
<dbReference type="InterPro" id="IPR005122">
    <property type="entry name" value="Uracil-DNA_glycosylase-like"/>
</dbReference>
<dbReference type="OrthoDB" id="4977218at2"/>
<organism evidence="2 3">
    <name type="scientific">Paenibacillus faecis</name>
    <dbReference type="NCBI Taxonomy" id="862114"/>
    <lineage>
        <taxon>Bacteria</taxon>
        <taxon>Bacillati</taxon>
        <taxon>Bacillota</taxon>
        <taxon>Bacilli</taxon>
        <taxon>Bacillales</taxon>
        <taxon>Paenibacillaceae</taxon>
        <taxon>Paenibacillus</taxon>
    </lineage>
</organism>
<evidence type="ECO:0000313" key="2">
    <source>
        <dbReference type="EMBL" id="TYA10624.1"/>
    </source>
</evidence>
<dbReference type="Gene3D" id="3.40.470.10">
    <property type="entry name" value="Uracil-DNA glycosylase-like domain"/>
    <property type="match status" value="1"/>
</dbReference>
<reference evidence="2 3" key="1">
    <citation type="submission" date="2019-08" db="EMBL/GenBank/DDBJ databases">
        <title>Genome sequencing of Paenibacillus faecis DSM 23593(T).</title>
        <authorList>
            <person name="Kook J.-K."/>
            <person name="Park S.-N."/>
            <person name="Lim Y.K."/>
        </authorList>
    </citation>
    <scope>NUCLEOTIDE SEQUENCE [LARGE SCALE GENOMIC DNA]</scope>
    <source>
        <strain evidence="2 3">DSM 23593</strain>
    </source>
</reference>
<accession>A0A5D0CN44</accession>